<dbReference type="AlphaFoldDB" id="A0A816JF01"/>
<reference evidence="1" key="1">
    <citation type="submission" date="2021-01" db="EMBL/GenBank/DDBJ databases">
        <authorList>
            <consortium name="Genoscope - CEA"/>
            <person name="William W."/>
        </authorList>
    </citation>
    <scope>NUCLEOTIDE SEQUENCE</scope>
</reference>
<protein>
    <submittedName>
        <fullName evidence="1">(rape) hypothetical protein</fullName>
    </submittedName>
</protein>
<gene>
    <name evidence="1" type="ORF">DARMORV10_C04P11730.1</name>
</gene>
<sequence length="125" mass="13756">MPPFLFEDCRISGGFVHIWKEGIQSVNEIKFKSLSTPTALRGHPDSVSAWFPNPIVLSFYYKFKQQGDMALSAIGFEVTRSRLRSQLDEIHTPTACEIVSSSPTITSTLAFSLSPASLSTPTKSS</sequence>
<accession>A0A816JF01</accession>
<dbReference type="Proteomes" id="UP001295469">
    <property type="component" value="Chromosome C04"/>
</dbReference>
<organism evidence="1">
    <name type="scientific">Brassica napus</name>
    <name type="common">Rape</name>
    <dbReference type="NCBI Taxonomy" id="3708"/>
    <lineage>
        <taxon>Eukaryota</taxon>
        <taxon>Viridiplantae</taxon>
        <taxon>Streptophyta</taxon>
        <taxon>Embryophyta</taxon>
        <taxon>Tracheophyta</taxon>
        <taxon>Spermatophyta</taxon>
        <taxon>Magnoliopsida</taxon>
        <taxon>eudicotyledons</taxon>
        <taxon>Gunneridae</taxon>
        <taxon>Pentapetalae</taxon>
        <taxon>rosids</taxon>
        <taxon>malvids</taxon>
        <taxon>Brassicales</taxon>
        <taxon>Brassicaceae</taxon>
        <taxon>Brassiceae</taxon>
        <taxon>Brassica</taxon>
    </lineage>
</organism>
<proteinExistence type="predicted"/>
<name>A0A816JF01_BRANA</name>
<dbReference type="EMBL" id="HG994368">
    <property type="protein sequence ID" value="CAF1814668.1"/>
    <property type="molecule type" value="Genomic_DNA"/>
</dbReference>
<dbReference type="Gramene" id="CDX84130">
    <property type="protein sequence ID" value="CDX84130"/>
    <property type="gene ID" value="GSBRNA2T00141139001"/>
</dbReference>
<evidence type="ECO:0000313" key="1">
    <source>
        <dbReference type="EMBL" id="CAF1814668.1"/>
    </source>
</evidence>